<organism evidence="1 2">
    <name type="scientific">Olea europaea subsp. europaea</name>
    <dbReference type="NCBI Taxonomy" id="158383"/>
    <lineage>
        <taxon>Eukaryota</taxon>
        <taxon>Viridiplantae</taxon>
        <taxon>Streptophyta</taxon>
        <taxon>Embryophyta</taxon>
        <taxon>Tracheophyta</taxon>
        <taxon>Spermatophyta</taxon>
        <taxon>Magnoliopsida</taxon>
        <taxon>eudicotyledons</taxon>
        <taxon>Gunneridae</taxon>
        <taxon>Pentapetalae</taxon>
        <taxon>asterids</taxon>
        <taxon>lamiids</taxon>
        <taxon>Lamiales</taxon>
        <taxon>Oleaceae</taxon>
        <taxon>Oleeae</taxon>
        <taxon>Olea</taxon>
    </lineage>
</organism>
<name>A0A8S0R622_OLEEU</name>
<dbReference type="EMBL" id="CACTIH010002140">
    <property type="protein sequence ID" value="CAA2974052.1"/>
    <property type="molecule type" value="Genomic_DNA"/>
</dbReference>
<evidence type="ECO:0000313" key="1">
    <source>
        <dbReference type="EMBL" id="CAA2974052.1"/>
    </source>
</evidence>
<reference evidence="1 2" key="1">
    <citation type="submission" date="2019-12" db="EMBL/GenBank/DDBJ databases">
        <authorList>
            <person name="Alioto T."/>
            <person name="Alioto T."/>
            <person name="Gomez Garrido J."/>
        </authorList>
    </citation>
    <scope>NUCLEOTIDE SEQUENCE [LARGE SCALE GENOMIC DNA]</scope>
</reference>
<sequence>MASVIPTKEEGRMTLHECVDDLLSTGLVEAGDELHIFALWFLRNFGNRVAYSTAKTSELRYKWIGYCFERDKMPGFESRFGEAKILGMIQQRFYLVSALSACLLLESIIVGTNYSVLVACIAKVPTIKREMNFDAPTYCKIFHVPWSRFEEMTDTSCSHTSSETDCDLVLNSCSDDGSDEDVLQQLKADMVSWLQYCRITERMVRQ</sequence>
<protein>
    <submittedName>
        <fullName evidence="1">Uncharacterized protein</fullName>
    </submittedName>
</protein>
<proteinExistence type="predicted"/>
<dbReference type="Proteomes" id="UP000594638">
    <property type="component" value="Unassembled WGS sequence"/>
</dbReference>
<comment type="caution">
    <text evidence="1">The sequence shown here is derived from an EMBL/GenBank/DDBJ whole genome shotgun (WGS) entry which is preliminary data.</text>
</comment>
<evidence type="ECO:0000313" key="2">
    <source>
        <dbReference type="Proteomes" id="UP000594638"/>
    </source>
</evidence>
<keyword evidence="2" id="KW-1185">Reference proteome</keyword>
<gene>
    <name evidence="1" type="ORF">OLEA9_A046667</name>
</gene>
<accession>A0A8S0R622</accession>
<dbReference type="AlphaFoldDB" id="A0A8S0R622"/>
<dbReference type="Gramene" id="OE9A046667T1">
    <property type="protein sequence ID" value="OE9A046667C1"/>
    <property type="gene ID" value="OE9A046667"/>
</dbReference>